<dbReference type="InterPro" id="IPR036280">
    <property type="entry name" value="Multihaem_cyt_sf"/>
</dbReference>
<proteinExistence type="predicted"/>
<gene>
    <name evidence="1" type="ORF">BECKDK2373C_GA0170839_101135</name>
</gene>
<protein>
    <submittedName>
        <fullName evidence="1">Uncharacterized protein</fullName>
    </submittedName>
</protein>
<evidence type="ECO:0000313" key="1">
    <source>
        <dbReference type="EMBL" id="VFJ45443.1"/>
    </source>
</evidence>
<organism evidence="1">
    <name type="scientific">Candidatus Kentrum sp. DK</name>
    <dbReference type="NCBI Taxonomy" id="2126562"/>
    <lineage>
        <taxon>Bacteria</taxon>
        <taxon>Pseudomonadati</taxon>
        <taxon>Pseudomonadota</taxon>
        <taxon>Gammaproteobacteria</taxon>
        <taxon>Candidatus Kentrum</taxon>
    </lineage>
</organism>
<name>A0A450S1B9_9GAMM</name>
<dbReference type="AlphaFoldDB" id="A0A450S1B9"/>
<sequence>MFAMMRKFWLLLLLAVASIALGGVSLAEQGELSLGENAVMSVGKSGKCVEPTAVMRREHMDFLLEQRDKTMRHGIRGGDHALKKCIDCHEDLKRGEQGQLVSSDRPISVNDPRDGFCQTCHQFAAVRIDCFQCHVAVSDAVTSE</sequence>
<dbReference type="EMBL" id="CAADEY010000011">
    <property type="protein sequence ID" value="VFJ45443.1"/>
    <property type="molecule type" value="Genomic_DNA"/>
</dbReference>
<dbReference type="Gene3D" id="3.90.10.10">
    <property type="entry name" value="Cytochrome C3"/>
    <property type="match status" value="1"/>
</dbReference>
<dbReference type="SUPFAM" id="SSF48695">
    <property type="entry name" value="Multiheme cytochromes"/>
    <property type="match status" value="1"/>
</dbReference>
<reference evidence="1" key="1">
    <citation type="submission" date="2019-02" db="EMBL/GenBank/DDBJ databases">
        <authorList>
            <person name="Gruber-Vodicka R. H."/>
            <person name="Seah K. B. B."/>
        </authorList>
    </citation>
    <scope>NUCLEOTIDE SEQUENCE</scope>
    <source>
        <strain evidence="1">BECK_DK161</strain>
    </source>
</reference>
<accession>A0A450S1B9</accession>